<dbReference type="Proteomes" id="UP001305421">
    <property type="component" value="Chromosome"/>
</dbReference>
<feature type="transmembrane region" description="Helical" evidence="1">
    <location>
        <begin position="61"/>
        <end position="84"/>
    </location>
</feature>
<name>A0ABY9YD68_9GAMM</name>
<feature type="transmembrane region" description="Helical" evidence="1">
    <location>
        <begin position="104"/>
        <end position="120"/>
    </location>
</feature>
<organism evidence="2 3">
    <name type="scientific">Stenotrophomonas aracearum</name>
    <dbReference type="NCBI Taxonomy" id="3003272"/>
    <lineage>
        <taxon>Bacteria</taxon>
        <taxon>Pseudomonadati</taxon>
        <taxon>Pseudomonadota</taxon>
        <taxon>Gammaproteobacteria</taxon>
        <taxon>Lysobacterales</taxon>
        <taxon>Lysobacteraceae</taxon>
        <taxon>Stenotrophomonas</taxon>
    </lineage>
</organism>
<keyword evidence="3" id="KW-1185">Reference proteome</keyword>
<evidence type="ECO:0000313" key="3">
    <source>
        <dbReference type="Proteomes" id="UP001305421"/>
    </source>
</evidence>
<dbReference type="Pfam" id="PF20327">
    <property type="entry name" value="DUF6622"/>
    <property type="match status" value="1"/>
</dbReference>
<feature type="transmembrane region" description="Helical" evidence="1">
    <location>
        <begin position="37"/>
        <end position="55"/>
    </location>
</feature>
<feature type="transmembrane region" description="Helical" evidence="1">
    <location>
        <begin position="13"/>
        <end position="30"/>
    </location>
</feature>
<sequence>MNMLQQFASHTPIWVWALLIFLLTRGIAAMKPGETSLAKLAIVPALFTVWGLWSISQRYGASWVAWGEWLVGIVAGMGIGWMLLRRATLTLNPATGKLWRSADFTLLPLLLITFAVKYGFESALAVSPSLSANVTFSAGYLLLSGGFTGIFIGKYCRYLRASRRATEGRLGAAS</sequence>
<proteinExistence type="predicted"/>
<keyword evidence="1" id="KW-0812">Transmembrane</keyword>
<dbReference type="InterPro" id="IPR046730">
    <property type="entry name" value="DUF6622"/>
</dbReference>
<protein>
    <submittedName>
        <fullName evidence="2">DUF1453 domain-containing protein</fullName>
    </submittedName>
</protein>
<keyword evidence="1" id="KW-1133">Transmembrane helix</keyword>
<gene>
    <name evidence="2" type="ORF">PDM28_00335</name>
</gene>
<keyword evidence="1" id="KW-0472">Membrane</keyword>
<feature type="transmembrane region" description="Helical" evidence="1">
    <location>
        <begin position="132"/>
        <end position="153"/>
    </location>
</feature>
<dbReference type="EMBL" id="CP115543">
    <property type="protein sequence ID" value="WNH48819.1"/>
    <property type="molecule type" value="Genomic_DNA"/>
</dbReference>
<accession>A0ABY9YD68</accession>
<evidence type="ECO:0000256" key="1">
    <source>
        <dbReference type="SAM" id="Phobius"/>
    </source>
</evidence>
<dbReference type="RefSeq" id="WP_311183333.1">
    <property type="nucleotide sequence ID" value="NZ_CP115543.1"/>
</dbReference>
<reference evidence="2 3" key="1">
    <citation type="submission" date="2022-12" db="EMBL/GenBank/DDBJ databases">
        <title>Two new species, Stenotrophomonas aracearum and Stenotrophomonas oahuensis, isolated from Anthurium (Araceae family) in Hawaii.</title>
        <authorList>
            <person name="Chunag S.C."/>
            <person name="Dobhal S."/>
            <person name="Alvarez A."/>
            <person name="Arif M."/>
        </authorList>
    </citation>
    <scope>NUCLEOTIDE SEQUENCE [LARGE SCALE GENOMIC DNA]</scope>
    <source>
        <strain evidence="2 3">A5588</strain>
    </source>
</reference>
<evidence type="ECO:0000313" key="2">
    <source>
        <dbReference type="EMBL" id="WNH48819.1"/>
    </source>
</evidence>